<dbReference type="OrthoDB" id="6105938at2759"/>
<dbReference type="AlphaFoldDB" id="A0A0C9XKL9"/>
<keyword evidence="2" id="KW-1185">Reference proteome</keyword>
<evidence type="ECO:0000313" key="1">
    <source>
        <dbReference type="EMBL" id="KIK05566.1"/>
    </source>
</evidence>
<gene>
    <name evidence="1" type="ORF">K443DRAFT_345285</name>
</gene>
<evidence type="ECO:0000313" key="2">
    <source>
        <dbReference type="Proteomes" id="UP000054477"/>
    </source>
</evidence>
<sequence>MSDDEFDNIPDDFAGVEGVDWDQILSAPSQVSPTINIQEHTPSQPQSTDSLELEEMDDVFLAELDVIEQRVFREMQAGPSRLHTHTIVVAQAVPNQGTVPQVIVPAKRPYQPPSPKQCNLLPIKIGKMKENVIVDLQQVLNSFEDELTCPICCDILYVFLMQFGSQ</sequence>
<protein>
    <submittedName>
        <fullName evidence="1">Unplaced genomic scaffold K443scaffold_24, whole genome shotgun sequence</fullName>
    </submittedName>
</protein>
<dbReference type="Proteomes" id="UP000054477">
    <property type="component" value="Unassembled WGS sequence"/>
</dbReference>
<name>A0A0C9XKL9_9AGAR</name>
<organism evidence="1 2">
    <name type="scientific">Laccaria amethystina LaAM-08-1</name>
    <dbReference type="NCBI Taxonomy" id="1095629"/>
    <lineage>
        <taxon>Eukaryota</taxon>
        <taxon>Fungi</taxon>
        <taxon>Dikarya</taxon>
        <taxon>Basidiomycota</taxon>
        <taxon>Agaricomycotina</taxon>
        <taxon>Agaricomycetes</taxon>
        <taxon>Agaricomycetidae</taxon>
        <taxon>Agaricales</taxon>
        <taxon>Agaricineae</taxon>
        <taxon>Hydnangiaceae</taxon>
        <taxon>Laccaria</taxon>
    </lineage>
</organism>
<proteinExistence type="predicted"/>
<reference evidence="1 2" key="1">
    <citation type="submission" date="2014-04" db="EMBL/GenBank/DDBJ databases">
        <authorList>
            <consortium name="DOE Joint Genome Institute"/>
            <person name="Kuo A."/>
            <person name="Kohler A."/>
            <person name="Nagy L.G."/>
            <person name="Floudas D."/>
            <person name="Copeland A."/>
            <person name="Barry K.W."/>
            <person name="Cichocki N."/>
            <person name="Veneault-Fourrey C."/>
            <person name="LaButti K."/>
            <person name="Lindquist E.A."/>
            <person name="Lipzen A."/>
            <person name="Lundell T."/>
            <person name="Morin E."/>
            <person name="Murat C."/>
            <person name="Sun H."/>
            <person name="Tunlid A."/>
            <person name="Henrissat B."/>
            <person name="Grigoriev I.V."/>
            <person name="Hibbett D.S."/>
            <person name="Martin F."/>
            <person name="Nordberg H.P."/>
            <person name="Cantor M.N."/>
            <person name="Hua S.X."/>
        </authorList>
    </citation>
    <scope>NUCLEOTIDE SEQUENCE [LARGE SCALE GENOMIC DNA]</scope>
    <source>
        <strain evidence="1 2">LaAM-08-1</strain>
    </source>
</reference>
<accession>A0A0C9XKL9</accession>
<reference evidence="2" key="2">
    <citation type="submission" date="2015-01" db="EMBL/GenBank/DDBJ databases">
        <title>Evolutionary Origins and Diversification of the Mycorrhizal Mutualists.</title>
        <authorList>
            <consortium name="DOE Joint Genome Institute"/>
            <consortium name="Mycorrhizal Genomics Consortium"/>
            <person name="Kohler A."/>
            <person name="Kuo A."/>
            <person name="Nagy L.G."/>
            <person name="Floudas D."/>
            <person name="Copeland A."/>
            <person name="Barry K.W."/>
            <person name="Cichocki N."/>
            <person name="Veneault-Fourrey C."/>
            <person name="LaButti K."/>
            <person name="Lindquist E.A."/>
            <person name="Lipzen A."/>
            <person name="Lundell T."/>
            <person name="Morin E."/>
            <person name="Murat C."/>
            <person name="Riley R."/>
            <person name="Ohm R."/>
            <person name="Sun H."/>
            <person name="Tunlid A."/>
            <person name="Henrissat B."/>
            <person name="Grigoriev I.V."/>
            <person name="Hibbett D.S."/>
            <person name="Martin F."/>
        </authorList>
    </citation>
    <scope>NUCLEOTIDE SEQUENCE [LARGE SCALE GENOMIC DNA]</scope>
    <source>
        <strain evidence="2">LaAM-08-1</strain>
    </source>
</reference>
<dbReference type="HOGENOM" id="CLU_1602994_0_0_1"/>
<dbReference type="EMBL" id="KN838559">
    <property type="protein sequence ID" value="KIK05566.1"/>
    <property type="molecule type" value="Genomic_DNA"/>
</dbReference>
<dbReference type="STRING" id="1095629.A0A0C9XKL9"/>